<proteinExistence type="predicted"/>
<accession>A0A3P7Z1R7</accession>
<sequence length="58" mass="6534">MTPFLHLITYICFIIDQYIYPNTFVEVAIFLPLSKLEDNGGSLNTSTGPLVLKLEVET</sequence>
<dbReference type="OrthoDB" id="5873496at2759"/>
<reference evidence="1" key="1">
    <citation type="submission" date="2018-11" db="EMBL/GenBank/DDBJ databases">
        <authorList>
            <consortium name="Pathogen Informatics"/>
        </authorList>
    </citation>
    <scope>NUCLEOTIDE SEQUENCE [LARGE SCALE GENOMIC DNA]</scope>
</reference>
<gene>
    <name evidence="1" type="ORF">HPBE_LOCUS13186</name>
</gene>
<name>A0A3P7Z1R7_HELPZ</name>
<dbReference type="AlphaFoldDB" id="A0A3P7Z1R7"/>
<evidence type="ECO:0000313" key="1">
    <source>
        <dbReference type="EMBL" id="VDO95226.1"/>
    </source>
</evidence>
<protein>
    <submittedName>
        <fullName evidence="1">Uncharacterized protein</fullName>
    </submittedName>
</protein>
<dbReference type="EMBL" id="UZAH01027813">
    <property type="protein sequence ID" value="VDO95226.1"/>
    <property type="molecule type" value="Genomic_DNA"/>
</dbReference>
<organism evidence="1">
    <name type="scientific">Heligmosomoides polygyrus</name>
    <name type="common">Parasitic roundworm</name>
    <dbReference type="NCBI Taxonomy" id="6339"/>
    <lineage>
        <taxon>Eukaryota</taxon>
        <taxon>Metazoa</taxon>
        <taxon>Ecdysozoa</taxon>
        <taxon>Nematoda</taxon>
        <taxon>Chromadorea</taxon>
        <taxon>Rhabditida</taxon>
        <taxon>Rhabditina</taxon>
        <taxon>Rhabditomorpha</taxon>
        <taxon>Strongyloidea</taxon>
        <taxon>Heligmosomidae</taxon>
        <taxon>Heligmosomoides</taxon>
    </lineage>
</organism>